<evidence type="ECO:0000313" key="2">
    <source>
        <dbReference type="Proteomes" id="UP001631957"/>
    </source>
</evidence>
<sequence length="562" mass="62314">MSETNSPLPREVADAYVDGLIALDPVTGTYLGAKESSSRMPDLSPAGQEALAELARRTLAALDEAERVPGADSGVERRCARLLRERLTAQLAVLEAGEELRSVGNLGTRAQHVREVFTVTPADTDEDWAAIAQRLRAVPEALRGYRASLELGLERKLFAAPRPTATFIEQLGEWADTGEGRGWFEDFAAAGPDALRAELDAAAREATAAVVQLRDWMREVYAPAVEGAPNVVGRERYARLTRYYNGTDLDLDEAYAYGWAEYHRLLGEMRKEAEKILPGAATPWTALAHLDEHGRHIEGVDEVRDWLQGVMDRAIESLDGTHFELAERVRKVESRIAPPGSAAAPYYTPPSEDFSRPGRTWLPTMGQTRFPVYDLVSTWYHEGVPGHHLQLAQWAHVAENLSRYQATVGIVSANAEGWALYAERLMDELGFLADAEERLGYLDAQMMRAVRVIIDIGMHVELEIPADSPFHPGERWTPELAQEFFLAHSSRPADFVVSELTRYLTIPGQAIGYKLGERAWLLGREKARERHGDAFDLKAWHMAALSQGSLGLDDLVDELAAL</sequence>
<dbReference type="PANTHER" id="PTHR33361:SF2">
    <property type="entry name" value="DUF885 DOMAIN-CONTAINING PROTEIN"/>
    <property type="match status" value="1"/>
</dbReference>
<reference evidence="1 2" key="1">
    <citation type="submission" date="2024-12" db="EMBL/GenBank/DDBJ databases">
        <title>Forecasting of Potato common scab and diversities of Pathogenic streptomyces spp. in china.</title>
        <authorList>
            <person name="Handique U."/>
            <person name="Wu J."/>
        </authorList>
    </citation>
    <scope>NUCLEOTIDE SEQUENCE [LARGE SCALE GENOMIC DNA]</scope>
    <source>
        <strain evidence="1 2">ZRIMU1530</strain>
    </source>
</reference>
<protein>
    <submittedName>
        <fullName evidence="1">DUF885 domain-containing protein</fullName>
    </submittedName>
</protein>
<dbReference type="Pfam" id="PF05960">
    <property type="entry name" value="DUF885"/>
    <property type="match status" value="1"/>
</dbReference>
<evidence type="ECO:0000313" key="1">
    <source>
        <dbReference type="EMBL" id="MFM9614165.1"/>
    </source>
</evidence>
<dbReference type="RefSeq" id="WP_055719671.1">
    <property type="nucleotide sequence ID" value="NZ_JBJVNI010000024.1"/>
</dbReference>
<dbReference type="Proteomes" id="UP001631957">
    <property type="component" value="Unassembled WGS sequence"/>
</dbReference>
<dbReference type="EMBL" id="JBJVNI010000024">
    <property type="protein sequence ID" value="MFM9614165.1"/>
    <property type="molecule type" value="Genomic_DNA"/>
</dbReference>
<comment type="caution">
    <text evidence="1">The sequence shown here is derived from an EMBL/GenBank/DDBJ whole genome shotgun (WGS) entry which is preliminary data.</text>
</comment>
<dbReference type="InterPro" id="IPR010281">
    <property type="entry name" value="DUF885"/>
</dbReference>
<keyword evidence="2" id="KW-1185">Reference proteome</keyword>
<gene>
    <name evidence="1" type="ORF">ACKI18_36460</name>
</gene>
<dbReference type="PANTHER" id="PTHR33361">
    <property type="entry name" value="GLR0591 PROTEIN"/>
    <property type="match status" value="1"/>
</dbReference>
<organism evidence="1 2">
    <name type="scientific">Streptomyces niveiscabiei</name>
    <dbReference type="NCBI Taxonomy" id="164115"/>
    <lineage>
        <taxon>Bacteria</taxon>
        <taxon>Bacillati</taxon>
        <taxon>Actinomycetota</taxon>
        <taxon>Actinomycetes</taxon>
        <taxon>Kitasatosporales</taxon>
        <taxon>Streptomycetaceae</taxon>
        <taxon>Streptomyces</taxon>
    </lineage>
</organism>
<accession>A0ABW9I1B7</accession>
<proteinExistence type="predicted"/>
<name>A0ABW9I1B7_9ACTN</name>